<proteinExistence type="predicted"/>
<reference evidence="2" key="1">
    <citation type="submission" date="2023-07" db="EMBL/GenBank/DDBJ databases">
        <authorList>
            <consortium name="AG Swart"/>
            <person name="Singh M."/>
            <person name="Singh A."/>
            <person name="Seah K."/>
            <person name="Emmerich C."/>
        </authorList>
    </citation>
    <scope>NUCLEOTIDE SEQUENCE</scope>
    <source>
        <strain evidence="2">DP1</strain>
    </source>
</reference>
<organism evidence="2 3">
    <name type="scientific">Euplotes crassus</name>
    <dbReference type="NCBI Taxonomy" id="5936"/>
    <lineage>
        <taxon>Eukaryota</taxon>
        <taxon>Sar</taxon>
        <taxon>Alveolata</taxon>
        <taxon>Ciliophora</taxon>
        <taxon>Intramacronucleata</taxon>
        <taxon>Spirotrichea</taxon>
        <taxon>Hypotrichia</taxon>
        <taxon>Euplotida</taxon>
        <taxon>Euplotidae</taxon>
        <taxon>Moneuplotes</taxon>
    </lineage>
</organism>
<protein>
    <submittedName>
        <fullName evidence="2">Uncharacterized protein</fullName>
    </submittedName>
</protein>
<dbReference type="AlphaFoldDB" id="A0AAD1Y6L1"/>
<gene>
    <name evidence="2" type="ORF">ECRASSUSDP1_LOCUS27192</name>
</gene>
<evidence type="ECO:0000256" key="1">
    <source>
        <dbReference type="SAM" id="MobiDB-lite"/>
    </source>
</evidence>
<keyword evidence="3" id="KW-1185">Reference proteome</keyword>
<evidence type="ECO:0000313" key="3">
    <source>
        <dbReference type="Proteomes" id="UP001295684"/>
    </source>
</evidence>
<evidence type="ECO:0000313" key="2">
    <source>
        <dbReference type="EMBL" id="CAI2385614.1"/>
    </source>
</evidence>
<feature type="region of interest" description="Disordered" evidence="1">
    <location>
        <begin position="1"/>
        <end position="20"/>
    </location>
</feature>
<comment type="caution">
    <text evidence="2">The sequence shown here is derived from an EMBL/GenBank/DDBJ whole genome shotgun (WGS) entry which is preliminary data.</text>
</comment>
<name>A0AAD1Y6L1_EUPCR</name>
<dbReference type="Proteomes" id="UP001295684">
    <property type="component" value="Unassembled WGS sequence"/>
</dbReference>
<accession>A0AAD1Y6L1</accession>
<sequence length="99" mass="11908">MRERARRVACRNQSSANKGSMGRSCFCLLPSSSYDHSFCIVFIIHWLNSIFFEGIQDLINIFAFLRRIICWFFNTFCYDWLQSKRHTYLRRQASFHILL</sequence>
<dbReference type="EMBL" id="CAMPGE010028053">
    <property type="protein sequence ID" value="CAI2385614.1"/>
    <property type="molecule type" value="Genomic_DNA"/>
</dbReference>